<evidence type="ECO:0000313" key="7">
    <source>
        <dbReference type="EMBL" id="RWR79756.1"/>
    </source>
</evidence>
<feature type="region of interest" description="Disordered" evidence="4">
    <location>
        <begin position="477"/>
        <end position="502"/>
    </location>
</feature>
<evidence type="ECO:0000259" key="5">
    <source>
        <dbReference type="Pfam" id="PF18052"/>
    </source>
</evidence>
<dbReference type="SUPFAM" id="SSF52058">
    <property type="entry name" value="L domain-like"/>
    <property type="match status" value="1"/>
</dbReference>
<dbReference type="InterPro" id="IPR041118">
    <property type="entry name" value="Rx_N"/>
</dbReference>
<keyword evidence="8" id="KW-1185">Reference proteome</keyword>
<dbReference type="Proteomes" id="UP000283530">
    <property type="component" value="Unassembled WGS sequence"/>
</dbReference>
<proteinExistence type="predicted"/>
<name>A0A3S5WGJ0_9MAGN</name>
<accession>A0A3S5WGJ0</accession>
<organism evidence="7 8">
    <name type="scientific">Cinnamomum micranthum f. kanehirae</name>
    <dbReference type="NCBI Taxonomy" id="337451"/>
    <lineage>
        <taxon>Eukaryota</taxon>
        <taxon>Viridiplantae</taxon>
        <taxon>Streptophyta</taxon>
        <taxon>Embryophyta</taxon>
        <taxon>Tracheophyta</taxon>
        <taxon>Spermatophyta</taxon>
        <taxon>Magnoliopsida</taxon>
        <taxon>Magnoliidae</taxon>
        <taxon>Laurales</taxon>
        <taxon>Lauraceae</taxon>
        <taxon>Cinnamomum</taxon>
    </lineage>
</organism>
<dbReference type="OrthoDB" id="1933539at2759"/>
<feature type="domain" description="Disease resistance N-terminal" evidence="5">
    <location>
        <begin position="17"/>
        <end position="108"/>
    </location>
</feature>
<keyword evidence="1" id="KW-0677">Repeat</keyword>
<evidence type="ECO:0000256" key="2">
    <source>
        <dbReference type="ARBA" id="ARBA00022741"/>
    </source>
</evidence>
<dbReference type="Pfam" id="PF25019">
    <property type="entry name" value="LRR_R13L1-DRL21"/>
    <property type="match status" value="1"/>
</dbReference>
<gene>
    <name evidence="7" type="ORF">CKAN_00835000</name>
</gene>
<dbReference type="InterPro" id="IPR032675">
    <property type="entry name" value="LRR_dom_sf"/>
</dbReference>
<comment type="caution">
    <text evidence="7">The sequence shown here is derived from an EMBL/GenBank/DDBJ whole genome shotgun (WGS) entry which is preliminary data.</text>
</comment>
<dbReference type="EMBL" id="QPKB01000003">
    <property type="protein sequence ID" value="RWR79756.1"/>
    <property type="molecule type" value="Genomic_DNA"/>
</dbReference>
<evidence type="ECO:0000256" key="4">
    <source>
        <dbReference type="SAM" id="MobiDB-lite"/>
    </source>
</evidence>
<dbReference type="PANTHER" id="PTHR47186">
    <property type="entry name" value="LEUCINE-RICH REPEAT-CONTAINING PROTEIN 57"/>
    <property type="match status" value="1"/>
</dbReference>
<dbReference type="CDD" id="cd14798">
    <property type="entry name" value="RX-CC_like"/>
    <property type="match status" value="1"/>
</dbReference>
<dbReference type="GO" id="GO:0000166">
    <property type="term" value="F:nucleotide binding"/>
    <property type="evidence" value="ECO:0007669"/>
    <property type="project" value="UniProtKB-KW"/>
</dbReference>
<dbReference type="Gene3D" id="1.20.5.4130">
    <property type="match status" value="1"/>
</dbReference>
<dbReference type="GO" id="GO:0006952">
    <property type="term" value="P:defense response"/>
    <property type="evidence" value="ECO:0007669"/>
    <property type="project" value="UniProtKB-KW"/>
</dbReference>
<keyword evidence="3" id="KW-0611">Plant defense</keyword>
<dbReference type="InterPro" id="IPR056789">
    <property type="entry name" value="LRR_R13L1-DRL21"/>
</dbReference>
<sequence length="502" mass="56962">MDSTISMVTSKVVDAGLSSLFQGLFDKLAPPFLKSLGFLFGVGGETDKLKLAFSRIQALLNDAEDRQIKDELIRLWLRELKDAAYDAEDILDEVEYVVLRSKLEEPMQTRKRKRDQVSDLFSCFVSNLNLGPRIKEIRERLEEIESRSNHLHLKVILKSERLVPGKRPPSGSIIDGSIVFGRETDREKLRYLDLSCTDIERLPKSITRLCNLQFLGLAYCSKLVGVPSDFSKLVNLREILLKGCSASIPFGGLTSLRNLKVGREIGYRVNELRDMIHLRESLQISGLENVISVEEAKEAELKNKQKIICLKLKWEYHDVDSRQEGIEEEVLNALQPHTNLEHLKIKGYCGVRFPTWLWDSSFSKLVSISLVKCKCPLLPPFGQLPSLECLSLNEIYGLEKVGREVYGDGMVKAFPSLKTLLICSMPDLEEWTALEDPVQGNERFSSAMEQTPPTLLLLRRRHSPQFLQSSDRLEGLERSSSSGCHQHHSSSLIKILDPRKNN</sequence>
<evidence type="ECO:0000256" key="3">
    <source>
        <dbReference type="ARBA" id="ARBA00022821"/>
    </source>
</evidence>
<evidence type="ECO:0000313" key="8">
    <source>
        <dbReference type="Proteomes" id="UP000283530"/>
    </source>
</evidence>
<evidence type="ECO:0000256" key="1">
    <source>
        <dbReference type="ARBA" id="ARBA00022737"/>
    </source>
</evidence>
<dbReference type="InterPro" id="IPR038005">
    <property type="entry name" value="RX-like_CC"/>
</dbReference>
<dbReference type="Pfam" id="PF18052">
    <property type="entry name" value="Rx_N"/>
    <property type="match status" value="1"/>
</dbReference>
<keyword evidence="2" id="KW-0547">Nucleotide-binding</keyword>
<dbReference type="Gene3D" id="3.80.10.10">
    <property type="entry name" value="Ribonuclease Inhibitor"/>
    <property type="match status" value="1"/>
</dbReference>
<protein>
    <submittedName>
        <fullName evidence="7">NBS-LRR disease resistance protein NBS48</fullName>
    </submittedName>
</protein>
<dbReference type="PANTHER" id="PTHR47186:SF3">
    <property type="entry name" value="OS09G0267800 PROTEIN"/>
    <property type="match status" value="1"/>
</dbReference>
<dbReference type="AlphaFoldDB" id="A0A3S5WGJ0"/>
<reference evidence="7 8" key="1">
    <citation type="journal article" date="2019" name="Nat. Plants">
        <title>Stout camphor tree genome fills gaps in understanding of flowering plant genome evolution.</title>
        <authorList>
            <person name="Chaw S.M."/>
            <person name="Liu Y.C."/>
            <person name="Wu Y.W."/>
            <person name="Wang H.Y."/>
            <person name="Lin C.I."/>
            <person name="Wu C.S."/>
            <person name="Ke H.M."/>
            <person name="Chang L.Y."/>
            <person name="Hsu C.Y."/>
            <person name="Yang H.T."/>
            <person name="Sudianto E."/>
            <person name="Hsu M.H."/>
            <person name="Wu K.P."/>
            <person name="Wang L.N."/>
            <person name="Leebens-Mack J.H."/>
            <person name="Tsai I.J."/>
        </authorList>
    </citation>
    <scope>NUCLEOTIDE SEQUENCE [LARGE SCALE GENOMIC DNA]</scope>
    <source>
        <strain evidence="8">cv. Chaw 1501</strain>
        <tissue evidence="7">Young leaves</tissue>
    </source>
</reference>
<evidence type="ECO:0000259" key="6">
    <source>
        <dbReference type="Pfam" id="PF25019"/>
    </source>
</evidence>
<feature type="domain" description="R13L1/DRL21-like LRR repeat region" evidence="6">
    <location>
        <begin position="270"/>
        <end position="394"/>
    </location>
</feature>